<sequence length="269" mass="30860">MSSESAMSFLGPFSKKMNSSAEEPFLAQGTEPRRRHSRWPQISTIILSTTTLVFGLLSMFLLIQLQACSVQTFKDGYSTDWVPAKASIELQKVTYTSAFRYNATSQDYYREFDPSAPKYIGEPSEEIDAAWMELLDGQYLELSEEEALQLDDPVSIKGTYYGEVEVMHSLHCLNAIRKAMSPEYYSKHGMYHLPKDLEKIHVEHCFEQLRQNLQCAGDLTPLLLRPYGVEPNVNLIGTPQTHTCRNWEVFRAWWTERGLKHGNFNKRGT</sequence>
<dbReference type="HOGENOM" id="CLU_042941_2_3_1"/>
<feature type="transmembrane region" description="Helical" evidence="3">
    <location>
        <begin position="42"/>
        <end position="63"/>
    </location>
</feature>
<comment type="pathway">
    <text evidence="1">Mycotoxin biosynthesis.</text>
</comment>
<dbReference type="GeneID" id="18756336"/>
<name>K1XL23_MARBU</name>
<dbReference type="AlphaFoldDB" id="K1XL23"/>
<evidence type="ECO:0000256" key="3">
    <source>
        <dbReference type="SAM" id="Phobius"/>
    </source>
</evidence>
<dbReference type="EMBL" id="JH921428">
    <property type="protein sequence ID" value="EKD21288.1"/>
    <property type="molecule type" value="Genomic_DNA"/>
</dbReference>
<proteinExistence type="inferred from homology"/>
<dbReference type="InParanoid" id="K1XL23"/>
<dbReference type="Proteomes" id="UP000006753">
    <property type="component" value="Unassembled WGS sequence"/>
</dbReference>
<evidence type="ECO:0000313" key="4">
    <source>
        <dbReference type="EMBL" id="EKD21288.1"/>
    </source>
</evidence>
<dbReference type="OMA" id="DSISIWA"/>
<dbReference type="eggNOG" id="ENOG502SR2C">
    <property type="taxonomic scope" value="Eukaryota"/>
</dbReference>
<dbReference type="PANTHER" id="PTHR33365">
    <property type="entry name" value="YALI0B05434P"/>
    <property type="match status" value="1"/>
</dbReference>
<evidence type="ECO:0000256" key="2">
    <source>
        <dbReference type="ARBA" id="ARBA00035112"/>
    </source>
</evidence>
<keyword evidence="3" id="KW-1133">Transmembrane helix</keyword>
<comment type="similarity">
    <text evidence="2">Belongs to the ustYa family.</text>
</comment>
<evidence type="ECO:0000313" key="5">
    <source>
        <dbReference type="Proteomes" id="UP000006753"/>
    </source>
</evidence>
<dbReference type="KEGG" id="mbe:MBM_00401"/>
<protein>
    <recommendedName>
        <fullName evidence="6">Tat pathway signal sequence</fullName>
    </recommendedName>
</protein>
<keyword evidence="3" id="KW-0812">Transmembrane</keyword>
<dbReference type="STRING" id="1072389.K1XL23"/>
<keyword evidence="3" id="KW-0472">Membrane</keyword>
<organism evidence="4 5">
    <name type="scientific">Marssonina brunnea f. sp. multigermtubi (strain MB_m1)</name>
    <name type="common">Marssonina leaf spot fungus</name>
    <dbReference type="NCBI Taxonomy" id="1072389"/>
    <lineage>
        <taxon>Eukaryota</taxon>
        <taxon>Fungi</taxon>
        <taxon>Dikarya</taxon>
        <taxon>Ascomycota</taxon>
        <taxon>Pezizomycotina</taxon>
        <taxon>Leotiomycetes</taxon>
        <taxon>Helotiales</taxon>
        <taxon>Drepanopezizaceae</taxon>
        <taxon>Drepanopeziza</taxon>
    </lineage>
</organism>
<dbReference type="InterPro" id="IPR021765">
    <property type="entry name" value="UstYa-like"/>
</dbReference>
<dbReference type="OrthoDB" id="3687641at2759"/>
<dbReference type="GO" id="GO:0043386">
    <property type="term" value="P:mycotoxin biosynthetic process"/>
    <property type="evidence" value="ECO:0007669"/>
    <property type="project" value="InterPro"/>
</dbReference>
<dbReference type="Pfam" id="PF11807">
    <property type="entry name" value="UstYa"/>
    <property type="match status" value="1"/>
</dbReference>
<dbReference type="PANTHER" id="PTHR33365:SF4">
    <property type="entry name" value="CYCLOCHLOROTINE BIOSYNTHESIS PROTEIN O"/>
    <property type="match status" value="1"/>
</dbReference>
<evidence type="ECO:0008006" key="6">
    <source>
        <dbReference type="Google" id="ProtNLM"/>
    </source>
</evidence>
<accession>K1XL23</accession>
<evidence type="ECO:0000256" key="1">
    <source>
        <dbReference type="ARBA" id="ARBA00004685"/>
    </source>
</evidence>
<dbReference type="RefSeq" id="XP_007288290.1">
    <property type="nucleotide sequence ID" value="XM_007288228.1"/>
</dbReference>
<reference evidence="4 5" key="1">
    <citation type="journal article" date="2012" name="BMC Genomics">
        <title>Sequencing the genome of Marssonina brunnea reveals fungus-poplar co-evolution.</title>
        <authorList>
            <person name="Zhu S."/>
            <person name="Cao Y.-Z."/>
            <person name="Jiang C."/>
            <person name="Tan B.-Y."/>
            <person name="Wang Z."/>
            <person name="Feng S."/>
            <person name="Zhang L."/>
            <person name="Su X.-H."/>
            <person name="Brejova B."/>
            <person name="Vinar T."/>
            <person name="Xu M."/>
            <person name="Wang M.-X."/>
            <person name="Zhang S.-G."/>
            <person name="Huang M.-R."/>
            <person name="Wu R."/>
            <person name="Zhou Y."/>
        </authorList>
    </citation>
    <scope>NUCLEOTIDE SEQUENCE [LARGE SCALE GENOMIC DNA]</scope>
    <source>
        <strain evidence="4 5">MB_m1</strain>
    </source>
</reference>
<gene>
    <name evidence="4" type="ORF">MBM_00401</name>
</gene>
<keyword evidence="5" id="KW-1185">Reference proteome</keyword>